<evidence type="ECO:0000313" key="3">
    <source>
        <dbReference type="Proteomes" id="UP001159427"/>
    </source>
</evidence>
<comment type="similarity">
    <text evidence="1">Belongs to the UPF0489 family.</text>
</comment>
<dbReference type="Proteomes" id="UP001159427">
    <property type="component" value="Unassembled WGS sequence"/>
</dbReference>
<accession>A0ABN8S6X8</accession>
<dbReference type="InterPro" id="IPR024131">
    <property type="entry name" value="UPF0489"/>
</dbReference>
<keyword evidence="3" id="KW-1185">Reference proteome</keyword>
<comment type="caution">
    <text evidence="2">The sequence shown here is derived from an EMBL/GenBank/DDBJ whole genome shotgun (WGS) entry which is preliminary data.</text>
</comment>
<name>A0ABN8S6X8_9CNID</name>
<evidence type="ECO:0000313" key="2">
    <source>
        <dbReference type="EMBL" id="CAH3186531.1"/>
    </source>
</evidence>
<sequence length="173" mass="19741">MDYFSTQNPFKLLYTEDDFKSLRDIYKFEEPSSTSNEDLERCVKVRQVQVEQIESTYKYLQEHSSGITDEMSDGSILNQDLVKLADKIKLEQGGKLDYEMLHFSGMSSEIPHHVSSSEMIDSLMVSMATLLKTVPKPTLITAARSSYDDYTPAYQVEYIQSSLLQVLSSCYGE</sequence>
<dbReference type="PANTHER" id="PTHR13225:SF3">
    <property type="entry name" value="UPF0489 PROTEIN C5ORF22"/>
    <property type="match status" value="1"/>
</dbReference>
<reference evidence="2 3" key="1">
    <citation type="submission" date="2022-05" db="EMBL/GenBank/DDBJ databases">
        <authorList>
            <consortium name="Genoscope - CEA"/>
            <person name="William W."/>
        </authorList>
    </citation>
    <scope>NUCLEOTIDE SEQUENCE [LARGE SCALE GENOMIC DNA]</scope>
</reference>
<gene>
    <name evidence="2" type="ORF">PEVE_00016947</name>
</gene>
<protein>
    <submittedName>
        <fullName evidence="2">Uncharacterized protein</fullName>
    </submittedName>
</protein>
<dbReference type="PANTHER" id="PTHR13225">
    <property type="entry name" value="MISEXPRESSION SUPPRESSOR OF RAS 6"/>
    <property type="match status" value="1"/>
</dbReference>
<evidence type="ECO:0000256" key="1">
    <source>
        <dbReference type="ARBA" id="ARBA00007099"/>
    </source>
</evidence>
<dbReference type="EMBL" id="CALNXI010002343">
    <property type="protein sequence ID" value="CAH3186531.1"/>
    <property type="molecule type" value="Genomic_DNA"/>
</dbReference>
<proteinExistence type="inferred from homology"/>
<organism evidence="2 3">
    <name type="scientific">Porites evermanni</name>
    <dbReference type="NCBI Taxonomy" id="104178"/>
    <lineage>
        <taxon>Eukaryota</taxon>
        <taxon>Metazoa</taxon>
        <taxon>Cnidaria</taxon>
        <taxon>Anthozoa</taxon>
        <taxon>Hexacorallia</taxon>
        <taxon>Scleractinia</taxon>
        <taxon>Fungiina</taxon>
        <taxon>Poritidae</taxon>
        <taxon>Porites</taxon>
    </lineage>
</organism>
<feature type="non-terminal residue" evidence="2">
    <location>
        <position position="173"/>
    </location>
</feature>